<dbReference type="EMBL" id="JAMLDY010000021">
    <property type="protein sequence ID" value="MCP3736166.1"/>
    <property type="molecule type" value="Genomic_DNA"/>
</dbReference>
<evidence type="ECO:0000313" key="2">
    <source>
        <dbReference type="Proteomes" id="UP001139486"/>
    </source>
</evidence>
<accession>A0A9X2KRZ7</accession>
<evidence type="ECO:0000313" key="1">
    <source>
        <dbReference type="EMBL" id="MCP3736166.1"/>
    </source>
</evidence>
<dbReference type="AlphaFoldDB" id="A0A9X2KRZ7"/>
<organism evidence="1 2">
    <name type="scientific">Sphingomonas liriopis</name>
    <dbReference type="NCBI Taxonomy" id="2949094"/>
    <lineage>
        <taxon>Bacteria</taxon>
        <taxon>Pseudomonadati</taxon>
        <taxon>Pseudomonadota</taxon>
        <taxon>Alphaproteobacteria</taxon>
        <taxon>Sphingomonadales</taxon>
        <taxon>Sphingomonadaceae</taxon>
        <taxon>Sphingomonas</taxon>
    </lineage>
</organism>
<comment type="caution">
    <text evidence="1">The sequence shown here is derived from an EMBL/GenBank/DDBJ whole genome shotgun (WGS) entry which is preliminary data.</text>
</comment>
<name>A0A9X2KRZ7_9SPHN</name>
<reference evidence="1" key="1">
    <citation type="submission" date="2022-05" db="EMBL/GenBank/DDBJ databases">
        <title>Sphingomonas sp. strain RP10 Genome sequencing and assembly.</title>
        <authorList>
            <person name="Kim I."/>
        </authorList>
    </citation>
    <scope>NUCLEOTIDE SEQUENCE</scope>
    <source>
        <strain evidence="1">RP10</strain>
    </source>
</reference>
<protein>
    <submittedName>
        <fullName evidence="1">Uncharacterized protein</fullName>
    </submittedName>
</protein>
<dbReference type="RefSeq" id="WP_254290159.1">
    <property type="nucleotide sequence ID" value="NZ_JAMLDY010000021.1"/>
</dbReference>
<gene>
    <name evidence="1" type="ORF">M9979_14935</name>
</gene>
<proteinExistence type="predicted"/>
<dbReference type="Proteomes" id="UP001139486">
    <property type="component" value="Unassembled WGS sequence"/>
</dbReference>
<keyword evidence="2" id="KW-1185">Reference proteome</keyword>
<sequence>MAEQLGVEEDLVEEIACMAMKPEDGRISIIDSNDDAPSVTAFTRDGIGYLGRSSATRRPATTGPACGHDRMGTLILKSWPRRPTHLPDGKPHI</sequence>